<feature type="domain" description="CCHC-type" evidence="3">
    <location>
        <begin position="67"/>
        <end position="81"/>
    </location>
</feature>
<dbReference type="GO" id="GO:0008270">
    <property type="term" value="F:zinc ion binding"/>
    <property type="evidence" value="ECO:0007669"/>
    <property type="project" value="UniProtKB-KW"/>
</dbReference>
<dbReference type="AlphaFoldDB" id="A0A699JMB5"/>
<feature type="coiled-coil region" evidence="2">
    <location>
        <begin position="141"/>
        <end position="168"/>
    </location>
</feature>
<gene>
    <name evidence="4" type="ORF">Tci_615133</name>
</gene>
<dbReference type="Gene3D" id="4.10.60.10">
    <property type="entry name" value="Zinc finger, CCHC-type"/>
    <property type="match status" value="1"/>
</dbReference>
<feature type="non-terminal residue" evidence="4">
    <location>
        <position position="390"/>
    </location>
</feature>
<keyword evidence="1" id="KW-0862">Zinc</keyword>
<dbReference type="PROSITE" id="PS50158">
    <property type="entry name" value="ZF_CCHC"/>
    <property type="match status" value="1"/>
</dbReference>
<name>A0A699JMB5_TANCI</name>
<evidence type="ECO:0000256" key="2">
    <source>
        <dbReference type="SAM" id="Coils"/>
    </source>
</evidence>
<dbReference type="InterPro" id="IPR001878">
    <property type="entry name" value="Znf_CCHC"/>
</dbReference>
<protein>
    <submittedName>
        <fullName evidence="4">Ribonuclease H-like domain-containing protein</fullName>
    </submittedName>
</protein>
<dbReference type="EMBL" id="BKCJ010422869">
    <property type="protein sequence ID" value="GFA43161.1"/>
    <property type="molecule type" value="Genomic_DNA"/>
</dbReference>
<proteinExistence type="predicted"/>
<reference evidence="4" key="1">
    <citation type="journal article" date="2019" name="Sci. Rep.">
        <title>Draft genome of Tanacetum cinerariifolium, the natural source of mosquito coil.</title>
        <authorList>
            <person name="Yamashiro T."/>
            <person name="Shiraishi A."/>
            <person name="Satake H."/>
            <person name="Nakayama K."/>
        </authorList>
    </citation>
    <scope>NUCLEOTIDE SEQUENCE</scope>
</reference>
<dbReference type="GO" id="GO:0003676">
    <property type="term" value="F:nucleic acid binding"/>
    <property type="evidence" value="ECO:0007669"/>
    <property type="project" value="InterPro"/>
</dbReference>
<feature type="non-terminal residue" evidence="4">
    <location>
        <position position="1"/>
    </location>
</feature>
<accession>A0A699JMB5</accession>
<dbReference type="InterPro" id="IPR036875">
    <property type="entry name" value="Znf_CCHC_sf"/>
</dbReference>
<keyword evidence="1" id="KW-0863">Zinc-finger</keyword>
<dbReference type="SMART" id="SM00343">
    <property type="entry name" value="ZnF_C2HC"/>
    <property type="match status" value="1"/>
</dbReference>
<comment type="caution">
    <text evidence="4">The sequence shown here is derived from an EMBL/GenBank/DDBJ whole genome shotgun (WGS) entry which is preliminary data.</text>
</comment>
<dbReference type="SUPFAM" id="SSF57756">
    <property type="entry name" value="Retrovirus zinc finger-like domains"/>
    <property type="match status" value="1"/>
</dbReference>
<keyword evidence="2" id="KW-0175">Coiled coil</keyword>
<evidence type="ECO:0000256" key="1">
    <source>
        <dbReference type="PROSITE-ProRule" id="PRU00047"/>
    </source>
</evidence>
<keyword evidence="1" id="KW-0479">Metal-binding</keyword>
<organism evidence="4">
    <name type="scientific">Tanacetum cinerariifolium</name>
    <name type="common">Dalmatian daisy</name>
    <name type="synonym">Chrysanthemum cinerariifolium</name>
    <dbReference type="NCBI Taxonomy" id="118510"/>
    <lineage>
        <taxon>Eukaryota</taxon>
        <taxon>Viridiplantae</taxon>
        <taxon>Streptophyta</taxon>
        <taxon>Embryophyta</taxon>
        <taxon>Tracheophyta</taxon>
        <taxon>Spermatophyta</taxon>
        <taxon>Magnoliopsida</taxon>
        <taxon>eudicotyledons</taxon>
        <taxon>Gunneridae</taxon>
        <taxon>Pentapetalae</taxon>
        <taxon>asterids</taxon>
        <taxon>campanulids</taxon>
        <taxon>Asterales</taxon>
        <taxon>Asteraceae</taxon>
        <taxon>Asteroideae</taxon>
        <taxon>Anthemideae</taxon>
        <taxon>Anthemidinae</taxon>
        <taxon>Tanacetum</taxon>
    </lineage>
</organism>
<evidence type="ECO:0000259" key="3">
    <source>
        <dbReference type="PROSITE" id="PS50158"/>
    </source>
</evidence>
<sequence>ELILPMELILLALRLEQIHLDDLEEMDLKWQMDMITIRARRFLKNTGRKLNLNGNDYVAFDKTKVECYNCHKRGHFTRECRAPRGQDNMRCYDWSDLAEEGPTSYALMAYSTSSASSSDSEVSDCFKSCLKAVENLKDRALTRLQRKLDLVETEKEGIQLNVNKLENASKSLNKIIKCQSVDNCKKGLGYNAVPPQHTGLFPPPKSDLSYAWLEELFNEPKNKKSKDKSNDVELESVRKGIDAPIIEDWMPNKKLTTLKNSYANKKVKSVWVKKVNTAKPKAAVNAAKAKANHKAVKGKGVMLLRPQHAGDMLTLEEILKKGRLLAKNSVLSTDTECIALSPDFKLIDENQILLRVPRQNNMCIIDLKNIVPIGGLTCLFAKATENESKL</sequence>
<evidence type="ECO:0000313" key="4">
    <source>
        <dbReference type="EMBL" id="GFA43161.1"/>
    </source>
</evidence>